<dbReference type="GO" id="GO:0006508">
    <property type="term" value="P:proteolysis"/>
    <property type="evidence" value="ECO:0007669"/>
    <property type="project" value="InterPro"/>
</dbReference>
<keyword evidence="4" id="KW-0645">Protease</keyword>
<organism evidence="4 5">
    <name type="scientific">Massilia timonae</name>
    <dbReference type="NCBI Taxonomy" id="47229"/>
    <lineage>
        <taxon>Bacteria</taxon>
        <taxon>Pseudomonadati</taxon>
        <taxon>Pseudomonadota</taxon>
        <taxon>Betaproteobacteria</taxon>
        <taxon>Burkholderiales</taxon>
        <taxon>Oxalobacteraceae</taxon>
        <taxon>Telluria group</taxon>
        <taxon>Massilia</taxon>
    </lineage>
</organism>
<dbReference type="PANTHER" id="PTHR30023">
    <property type="entry name" value="D-ALANYL-D-ALANINE CARBOXYPEPTIDASE"/>
    <property type="match status" value="1"/>
</dbReference>
<dbReference type="InterPro" id="IPR000667">
    <property type="entry name" value="Peptidase_S13"/>
</dbReference>
<dbReference type="Pfam" id="PF02113">
    <property type="entry name" value="Peptidase_S13"/>
    <property type="match status" value="1"/>
</dbReference>
<dbReference type="GO" id="GO:0000270">
    <property type="term" value="P:peptidoglycan metabolic process"/>
    <property type="evidence" value="ECO:0007669"/>
    <property type="project" value="TreeGrafter"/>
</dbReference>
<evidence type="ECO:0000313" key="5">
    <source>
        <dbReference type="Proteomes" id="UP000180246"/>
    </source>
</evidence>
<gene>
    <name evidence="4" type="primary">dacB</name>
    <name evidence="4" type="ORF">LO55_1522</name>
</gene>
<proteinExistence type="inferred from homology"/>
<accession>A0A1S2N679</accession>
<keyword evidence="4" id="KW-0121">Carboxypeptidase</keyword>
<dbReference type="SUPFAM" id="SSF56601">
    <property type="entry name" value="beta-lactamase/transpeptidase-like"/>
    <property type="match status" value="1"/>
</dbReference>
<keyword evidence="3" id="KW-0732">Signal</keyword>
<protein>
    <submittedName>
        <fullName evidence="4">D-alanyl-D-alanine carboxypeptidase/D-alanyl-D-alanine-endopeptidase</fullName>
        <ecNumber evidence="4">3.4.16.4</ecNumber>
    </submittedName>
</protein>
<dbReference type="GO" id="GO:0009002">
    <property type="term" value="F:serine-type D-Ala-D-Ala carboxypeptidase activity"/>
    <property type="evidence" value="ECO:0007669"/>
    <property type="project" value="UniProtKB-EC"/>
</dbReference>
<sequence length="486" mass="52669">MLQRSVFALAALFTSISFAHAQLPQPVAQALQQNGIGQDEIGVLVLRGDATVLEHRAGLPMQPASTMKLVTTLVGLERLGPAFRGRTELRTTGQVEDGVLRGSLYLKGGADADLSGEHIADMLRALRYEGIERIEGDLVLDRALFQPDRPDVGLPPFDESPEAYYNVIPDALLVNKNMLQLDMRSTASTLQLRMHPQLERVSVASEMTLVDADCAQWEAGWKLPEAQRQPDGRIKMVLRGTFPKNCNRSYGVNVLDRDDYVSRLVRQTWSDQGGVLSGRTITGATPPDARLLAAHVSRLLPELVRDTNKPSDNALARTLFLSLGSLQADPVTGSLALPLAGESTFARADAAVRAWLREKQIDDTGFVIDNGSGLSRIERISAQQMARLLQAGLRSPWAPEFQSSIPIGAVDGTMRRRLQDSPAAGRARLKTGSLRNVTALAGYVPDANGIPCVFVAMINSEQSGNGRGRVVLDTLVDWVARSGAAP</sequence>
<dbReference type="EMBL" id="JRYB01000001">
    <property type="protein sequence ID" value="OIJ40586.1"/>
    <property type="molecule type" value="Genomic_DNA"/>
</dbReference>
<dbReference type="PRINTS" id="PR00922">
    <property type="entry name" value="DADACBPTASE3"/>
</dbReference>
<dbReference type="RefSeq" id="WP_071361018.1">
    <property type="nucleotide sequence ID" value="NZ_JRYB01000001.1"/>
</dbReference>
<evidence type="ECO:0000256" key="3">
    <source>
        <dbReference type="SAM" id="SignalP"/>
    </source>
</evidence>
<evidence type="ECO:0000256" key="2">
    <source>
        <dbReference type="ARBA" id="ARBA00022801"/>
    </source>
</evidence>
<dbReference type="PANTHER" id="PTHR30023:SF0">
    <property type="entry name" value="PENICILLIN-SENSITIVE CARBOXYPEPTIDASE A"/>
    <property type="match status" value="1"/>
</dbReference>
<dbReference type="NCBIfam" id="TIGR00666">
    <property type="entry name" value="PBP4"/>
    <property type="match status" value="1"/>
</dbReference>
<name>A0A1S2N679_9BURK</name>
<feature type="chain" id="PRO_5010185931" evidence="3">
    <location>
        <begin position="22"/>
        <end position="486"/>
    </location>
</feature>
<comment type="caution">
    <text evidence="4">The sequence shown here is derived from an EMBL/GenBank/DDBJ whole genome shotgun (WGS) entry which is preliminary data.</text>
</comment>
<reference evidence="4 5" key="1">
    <citation type="submission" date="2014-10" db="EMBL/GenBank/DDBJ databases">
        <authorList>
            <person name="Seo M.-J."/>
            <person name="Seok Y.J."/>
            <person name="Cha I.-T."/>
        </authorList>
    </citation>
    <scope>NUCLEOTIDE SEQUENCE [LARGE SCALE GENOMIC DNA]</scope>
    <source>
        <strain evidence="4 5">NEU</strain>
    </source>
</reference>
<evidence type="ECO:0000313" key="4">
    <source>
        <dbReference type="EMBL" id="OIJ40586.1"/>
    </source>
</evidence>
<feature type="signal peptide" evidence="3">
    <location>
        <begin position="1"/>
        <end position="21"/>
    </location>
</feature>
<dbReference type="AlphaFoldDB" id="A0A1S2N679"/>
<keyword evidence="2 4" id="KW-0378">Hydrolase</keyword>
<evidence type="ECO:0000256" key="1">
    <source>
        <dbReference type="ARBA" id="ARBA00006096"/>
    </source>
</evidence>
<dbReference type="Proteomes" id="UP000180246">
    <property type="component" value="Unassembled WGS sequence"/>
</dbReference>
<comment type="similarity">
    <text evidence="1">Belongs to the peptidase S13 family.</text>
</comment>
<dbReference type="Gene3D" id="3.40.710.10">
    <property type="entry name" value="DD-peptidase/beta-lactamase superfamily"/>
    <property type="match status" value="1"/>
</dbReference>
<dbReference type="EC" id="3.4.16.4" evidence="4"/>
<dbReference type="InterPro" id="IPR012338">
    <property type="entry name" value="Beta-lactam/transpept-like"/>
</dbReference>
<dbReference type="Gene3D" id="3.50.80.20">
    <property type="entry name" value="D-Ala-D-Ala carboxypeptidase C, peptidase S13"/>
    <property type="match status" value="1"/>
</dbReference>